<dbReference type="EMBL" id="NEWK01000002">
    <property type="protein sequence ID" value="OXB87066.1"/>
    <property type="molecule type" value="Genomic_DNA"/>
</dbReference>
<evidence type="ECO:0000313" key="3">
    <source>
        <dbReference type="Proteomes" id="UP000198378"/>
    </source>
</evidence>
<accession>A0AA91QM21</accession>
<sequence>MRIRMHSPDPPLTRRCPFMNLPQLTAHLGSLVPADYDPLESKVKSLKTKIKSEERAYAVFLTFDLERRLIRIEDPIPYSQDILYEYGYFGNNDAATLQSHVVREVESLHYLLTSVWNDLQLALRKQHMEGSQLSKWIAKMEAAELIVTGNKKGNGKVRLDRLQLPGSLEGQSVTLQKENQKICVGSKEFKYEDFVRAMLEHGNKKDRFVLVISAVFDQGDRIVLSQYEDYRKLVRKINNLELPDEREEDSLSGEQRVCYVCQQLKYSVKSEYTTKFSRTGINKVFTTTTINSARYKTAGYSYDDTYAICLECYRHLVNGEALIEKRFKGSIARESAFFLPEGLLDAFSYDNIGRIKDQLDFAFQCPEAEEWLKMVEADVDWMQHPYFTIHIIVYRTDGTSFTVLETFEDVPALRFMQIMRTIRQVSGQLKPFLQGMSLGNIYRMVPVRETKKGEQVNVGRILSLYKALFSGYRIRSETLFDYASEALDKGISQLSKEKIDNYRNMGLGEYHPDKVDFFIQRMVMQYLALIRVLQELSILDRPVFTPPFRMEEQDMQLYESVEAIEQFLDRQGFSSEAKALFYLGCMIHRVGVEQYKKGHKTKPVLKKIHFQGMSASEVYRLYYDVLDKLRQYDAFDWYSETLIEGFHRHCGTLREREWSLSDHANVFYIMSGYAYQVGALAGHKGRKQDGNATESDPASAIAQLP</sequence>
<name>A0AA91QM21_9BACL</name>
<reference evidence="2 3" key="1">
    <citation type="submission" date="2017-05" db="EMBL/GenBank/DDBJ databases">
        <title>The genome sequence of Geobacillus thermocatenulatus DSM 730.</title>
        <authorList>
            <person name="Ramaloko W.T."/>
            <person name="Koen N."/>
            <person name="Polliack S."/>
            <person name="Aliyu H."/>
            <person name="Lebre P."/>
            <person name="Mohr T."/>
            <person name="Oswald F."/>
            <person name="Zwick M."/>
            <person name="Neumann A."/>
            <person name="Syldatk C."/>
            <person name="Cowan D."/>
            <person name="De Maayer P."/>
        </authorList>
    </citation>
    <scope>NUCLEOTIDE SEQUENCE [LARGE SCALE GENOMIC DNA]</scope>
    <source>
        <strain evidence="2 3">BGSC 93A1</strain>
    </source>
</reference>
<protein>
    <recommendedName>
        <fullName evidence="4">CRISPR-associated protein</fullName>
    </recommendedName>
</protein>
<dbReference type="Proteomes" id="UP000198378">
    <property type="component" value="Unassembled WGS sequence"/>
</dbReference>
<evidence type="ECO:0000313" key="2">
    <source>
        <dbReference type="EMBL" id="OXB87066.1"/>
    </source>
</evidence>
<comment type="caution">
    <text evidence="2">The sequence shown here is derived from an EMBL/GenBank/DDBJ whole genome shotgun (WGS) entry which is preliminary data.</text>
</comment>
<feature type="region of interest" description="Disordered" evidence="1">
    <location>
        <begin position="686"/>
        <end position="705"/>
    </location>
</feature>
<organism evidence="2 3">
    <name type="scientific">Geobacillus thermocatenulatus</name>
    <dbReference type="NCBI Taxonomy" id="33938"/>
    <lineage>
        <taxon>Bacteria</taxon>
        <taxon>Bacillati</taxon>
        <taxon>Bacillota</taxon>
        <taxon>Bacilli</taxon>
        <taxon>Bacillales</taxon>
        <taxon>Anoxybacillaceae</taxon>
        <taxon>Geobacillus</taxon>
        <taxon>Geobacillus thermoleovorans group</taxon>
    </lineage>
</organism>
<proteinExistence type="predicted"/>
<evidence type="ECO:0000256" key="1">
    <source>
        <dbReference type="SAM" id="MobiDB-lite"/>
    </source>
</evidence>
<dbReference type="InterPro" id="IPR013389">
    <property type="entry name" value="CRISPR-assoc_prot_Cas8b"/>
</dbReference>
<dbReference type="Pfam" id="PF09484">
    <property type="entry name" value="Cas_TM1802"/>
    <property type="match status" value="1"/>
</dbReference>
<dbReference type="AlphaFoldDB" id="A0AA91QM21"/>
<keyword evidence="3" id="KW-1185">Reference proteome</keyword>
<evidence type="ECO:0008006" key="4">
    <source>
        <dbReference type="Google" id="ProtNLM"/>
    </source>
</evidence>
<gene>
    <name evidence="2" type="ORF">B9L19_16695</name>
</gene>